<feature type="domain" description="RNase H type-1" evidence="1">
    <location>
        <begin position="26"/>
        <end position="94"/>
    </location>
</feature>
<dbReference type="GO" id="GO:0004523">
    <property type="term" value="F:RNA-DNA hybrid ribonuclease activity"/>
    <property type="evidence" value="ECO:0007669"/>
    <property type="project" value="InterPro"/>
</dbReference>
<dbReference type="Gene3D" id="3.30.420.10">
    <property type="entry name" value="Ribonuclease H-like superfamily/Ribonuclease H"/>
    <property type="match status" value="1"/>
</dbReference>
<comment type="caution">
    <text evidence="2">The sequence shown here is derived from an EMBL/GenBank/DDBJ whole genome shotgun (WGS) entry which is preliminary data.</text>
</comment>
<dbReference type="SUPFAM" id="SSF53098">
    <property type="entry name" value="Ribonuclease H-like"/>
    <property type="match status" value="1"/>
</dbReference>
<accession>A0A6L2M699</accession>
<dbReference type="EMBL" id="BKCJ010005883">
    <property type="protein sequence ID" value="GEU69160.1"/>
    <property type="molecule type" value="Genomic_DNA"/>
</dbReference>
<evidence type="ECO:0000313" key="2">
    <source>
        <dbReference type="EMBL" id="GEU69160.1"/>
    </source>
</evidence>
<sequence length="217" mass="25287">MKVEETKDKGPGPENAWKLFTDEASSSGSSGAGLMFVSPEGKEYTYALRFEFETTKNEAEYEALLAGLRIATAMKIQDLATFVDSQLVANHEKGLFERWYTKSQSYRGKWTDKVKEERDNWMLPIKEYLQLGILPSDPRKAKKIQTKAPQYIMINDKPYRKSYMSSWMRCIGPIRAKRIIQEKHQGSYVMHAWLRSVVSRITKQVYIGLRFIMMRRH</sequence>
<dbReference type="GO" id="GO:0003676">
    <property type="term" value="F:nucleic acid binding"/>
    <property type="evidence" value="ECO:0007669"/>
    <property type="project" value="InterPro"/>
</dbReference>
<dbReference type="InterPro" id="IPR012337">
    <property type="entry name" value="RNaseH-like_sf"/>
</dbReference>
<protein>
    <recommendedName>
        <fullName evidence="1">RNase H type-1 domain-containing protein</fullName>
    </recommendedName>
</protein>
<dbReference type="AlphaFoldDB" id="A0A6L2M699"/>
<dbReference type="PANTHER" id="PTHR48475">
    <property type="entry name" value="RIBONUCLEASE H"/>
    <property type="match status" value="1"/>
</dbReference>
<evidence type="ECO:0000259" key="1">
    <source>
        <dbReference type="Pfam" id="PF13456"/>
    </source>
</evidence>
<reference evidence="2" key="1">
    <citation type="journal article" date="2019" name="Sci. Rep.">
        <title>Draft genome of Tanacetum cinerariifolium, the natural source of mosquito coil.</title>
        <authorList>
            <person name="Yamashiro T."/>
            <person name="Shiraishi A."/>
            <person name="Satake H."/>
            <person name="Nakayama K."/>
        </authorList>
    </citation>
    <scope>NUCLEOTIDE SEQUENCE</scope>
</reference>
<gene>
    <name evidence="2" type="ORF">Tci_041138</name>
</gene>
<dbReference type="PANTHER" id="PTHR48475:SF1">
    <property type="entry name" value="RNASE H TYPE-1 DOMAIN-CONTAINING PROTEIN"/>
    <property type="match status" value="1"/>
</dbReference>
<organism evidence="2">
    <name type="scientific">Tanacetum cinerariifolium</name>
    <name type="common">Dalmatian daisy</name>
    <name type="synonym">Chrysanthemum cinerariifolium</name>
    <dbReference type="NCBI Taxonomy" id="118510"/>
    <lineage>
        <taxon>Eukaryota</taxon>
        <taxon>Viridiplantae</taxon>
        <taxon>Streptophyta</taxon>
        <taxon>Embryophyta</taxon>
        <taxon>Tracheophyta</taxon>
        <taxon>Spermatophyta</taxon>
        <taxon>Magnoliopsida</taxon>
        <taxon>eudicotyledons</taxon>
        <taxon>Gunneridae</taxon>
        <taxon>Pentapetalae</taxon>
        <taxon>asterids</taxon>
        <taxon>campanulids</taxon>
        <taxon>Asterales</taxon>
        <taxon>Asteraceae</taxon>
        <taxon>Asteroideae</taxon>
        <taxon>Anthemideae</taxon>
        <taxon>Anthemidinae</taxon>
        <taxon>Tanacetum</taxon>
    </lineage>
</organism>
<proteinExistence type="predicted"/>
<dbReference type="InterPro" id="IPR002156">
    <property type="entry name" value="RNaseH_domain"/>
</dbReference>
<dbReference type="InterPro" id="IPR036397">
    <property type="entry name" value="RNaseH_sf"/>
</dbReference>
<dbReference type="Pfam" id="PF13456">
    <property type="entry name" value="RVT_3"/>
    <property type="match status" value="1"/>
</dbReference>
<name>A0A6L2M699_TANCI</name>